<feature type="region of interest" description="Disordered" evidence="1">
    <location>
        <begin position="998"/>
        <end position="1102"/>
    </location>
</feature>
<name>A0A2T7PTR9_POMCA</name>
<evidence type="ECO:0000256" key="1">
    <source>
        <dbReference type="SAM" id="MobiDB-lite"/>
    </source>
</evidence>
<comment type="caution">
    <text evidence="2">The sequence shown here is derived from an EMBL/GenBank/DDBJ whole genome shotgun (WGS) entry which is preliminary data.</text>
</comment>
<feature type="compositionally biased region" description="Polar residues" evidence="1">
    <location>
        <begin position="280"/>
        <end position="302"/>
    </location>
</feature>
<accession>A0A2T7PTR9</accession>
<feature type="region of interest" description="Disordered" evidence="1">
    <location>
        <begin position="947"/>
        <end position="976"/>
    </location>
</feature>
<dbReference type="Proteomes" id="UP000245119">
    <property type="component" value="Linkage Group LG2"/>
</dbReference>
<feature type="region of interest" description="Disordered" evidence="1">
    <location>
        <begin position="867"/>
        <end position="897"/>
    </location>
</feature>
<gene>
    <name evidence="2" type="ORF">C0Q70_03770</name>
</gene>
<dbReference type="AlphaFoldDB" id="A0A2T7PTR9"/>
<feature type="compositionally biased region" description="Polar residues" evidence="1">
    <location>
        <begin position="867"/>
        <end position="881"/>
    </location>
</feature>
<feature type="compositionally biased region" description="Basic residues" evidence="1">
    <location>
        <begin position="1093"/>
        <end position="1102"/>
    </location>
</feature>
<feature type="compositionally biased region" description="Polar residues" evidence="1">
    <location>
        <begin position="1"/>
        <end position="14"/>
    </location>
</feature>
<feature type="compositionally biased region" description="Basic and acidic residues" evidence="1">
    <location>
        <begin position="1020"/>
        <end position="1037"/>
    </location>
</feature>
<feature type="region of interest" description="Disordered" evidence="1">
    <location>
        <begin position="250"/>
        <end position="355"/>
    </location>
</feature>
<feature type="region of interest" description="Disordered" evidence="1">
    <location>
        <begin position="580"/>
        <end position="601"/>
    </location>
</feature>
<reference evidence="2 3" key="1">
    <citation type="submission" date="2018-04" db="EMBL/GenBank/DDBJ databases">
        <title>The genome of golden apple snail Pomacea canaliculata provides insight into stress tolerance and invasive adaptation.</title>
        <authorList>
            <person name="Liu C."/>
            <person name="Liu B."/>
            <person name="Ren Y."/>
            <person name="Zhang Y."/>
            <person name="Wang H."/>
            <person name="Li S."/>
            <person name="Jiang F."/>
            <person name="Yin L."/>
            <person name="Zhang G."/>
            <person name="Qian W."/>
            <person name="Fan W."/>
        </authorList>
    </citation>
    <scope>NUCLEOTIDE SEQUENCE [LARGE SCALE GENOMIC DNA]</scope>
    <source>
        <strain evidence="2">SZHN2017</strain>
        <tissue evidence="2">Muscle</tissue>
    </source>
</reference>
<feature type="compositionally biased region" description="Basic and acidic residues" evidence="1">
    <location>
        <begin position="318"/>
        <end position="339"/>
    </location>
</feature>
<feature type="compositionally biased region" description="Polar residues" evidence="1">
    <location>
        <begin position="581"/>
        <end position="595"/>
    </location>
</feature>
<dbReference type="EMBL" id="PZQS01000002">
    <property type="protein sequence ID" value="PVD36780.1"/>
    <property type="molecule type" value="Genomic_DNA"/>
</dbReference>
<feature type="compositionally biased region" description="Basic and acidic residues" evidence="1">
    <location>
        <begin position="15"/>
        <end position="28"/>
    </location>
</feature>
<organism evidence="2 3">
    <name type="scientific">Pomacea canaliculata</name>
    <name type="common">Golden apple snail</name>
    <dbReference type="NCBI Taxonomy" id="400727"/>
    <lineage>
        <taxon>Eukaryota</taxon>
        <taxon>Metazoa</taxon>
        <taxon>Spiralia</taxon>
        <taxon>Lophotrochozoa</taxon>
        <taxon>Mollusca</taxon>
        <taxon>Gastropoda</taxon>
        <taxon>Caenogastropoda</taxon>
        <taxon>Architaenioglossa</taxon>
        <taxon>Ampullarioidea</taxon>
        <taxon>Ampullariidae</taxon>
        <taxon>Pomacea</taxon>
    </lineage>
</organism>
<evidence type="ECO:0000313" key="3">
    <source>
        <dbReference type="Proteomes" id="UP000245119"/>
    </source>
</evidence>
<proteinExistence type="predicted"/>
<protein>
    <submittedName>
        <fullName evidence="2">Uncharacterized protein</fullName>
    </submittedName>
</protein>
<dbReference type="OrthoDB" id="6414306at2759"/>
<feature type="region of interest" description="Disordered" evidence="1">
    <location>
        <begin position="1"/>
        <end position="56"/>
    </location>
</feature>
<sequence length="1102" mass="119353">MGISQKQSKSVMNDSKQHKPFDRKKFLGQERGYVTQIPPQTRSLPSTPTHLRTSGKDFRSAANFGTAGITLSTRSFSAGSSPVSFASSRNRKRRNYELLYNPAAHVRRRDAAECIEKHQCRGCGMRCKTLSLLERHARKCSGKDKLQSQRPVLHRFSDIPDETQKHSCHYCPKRFTYLKGVANHYRSACRVRAEKEAKGGLSAEDKAHEAELHANIQQLAWNKAENRDHSDVIQGRAHLLEDGTIALAKHRGGWPKGRKRGNKRRRHGWTSIKRRKTNDDGNSTSPTENELLENSSFSMNKSSDGRANVNRKFSKQMSELEAKLREPEKGLRREKDSISGKRIKLNHSADSHTKSQAIRPVDLGIKPPSQTSGVCQVQKKTLSESEAGISLSKRLHPAVQQKMLEDDGEAPVIEPIVSLKNEHQPEHVSPDLEPPTLSPMSPLPQVVDSKKDVTQLNPGQSTADIRRRRRKGIPNHILKPNNLGTTNQRLLGSVVVTPTHNNGETDVPMLKKSDVHGAAKRKWESSGSTCSRPKASRSKTTQPAEFKMMQMKMPYVVRKFHKSPDLSEPRLGIKHSKLSNEDVSTNTSMPCNISTQHKKNMKDAKSFNRSASNIVSGTLLTVPRSTTQSSAVVQTKLVPLPPNFLFPAPSSVEISISDPMVAKTVKHEEITGGSGDVKIKKKKSKKQPTNTGITTNVFTGTTTTVTNAIKVGKSSMVTSTASASPQKVQVFKLAQPAGAISPGKSVTPTMLTPLVSASGVAVLPPGAMLAVLPSSPILLQTSPGTNITTTTTTTTSSLPVSLSATNALQAAMATGKVLIALDPRNFPVCLQTGGHTITTATPVLMQPAVISSTLSTTSSKAKKESLITTTAGPKSISSTPDGKQGAETVVNSSSKLKNQKPTVPNFLFVNNEESTENTPAQNSQENAIGEPKDSLLFNCLSTKAITCDGKPQKAPKGEKRRSGKASQQMVSPAAGNKIKSMSLMMAPGITTYLSLGLSSPKAGQQSTQTKMHVVSTEGTAGDKDSSVTPVEKEDSDASVKQVNGADVIERVQSKEEKVDPSEAHHKVPEVEKSISSLSSDNQSDDDIPLSQVAKKKTSNGPL</sequence>
<feature type="region of interest" description="Disordered" evidence="1">
    <location>
        <begin position="518"/>
        <end position="542"/>
    </location>
</feature>
<feature type="compositionally biased region" description="Polar residues" evidence="1">
    <location>
        <begin position="998"/>
        <end position="1010"/>
    </location>
</feature>
<feature type="compositionally biased region" description="Basic residues" evidence="1">
    <location>
        <begin position="250"/>
        <end position="276"/>
    </location>
</feature>
<keyword evidence="3" id="KW-1185">Reference proteome</keyword>
<evidence type="ECO:0000313" key="2">
    <source>
        <dbReference type="EMBL" id="PVD36780.1"/>
    </source>
</evidence>
<feature type="compositionally biased region" description="Polar residues" evidence="1">
    <location>
        <begin position="37"/>
        <end position="52"/>
    </location>
</feature>
<dbReference type="Gene3D" id="3.30.160.60">
    <property type="entry name" value="Classic Zinc Finger"/>
    <property type="match status" value="1"/>
</dbReference>
<feature type="compositionally biased region" description="Basic and acidic residues" evidence="1">
    <location>
        <begin position="1047"/>
        <end position="1072"/>
    </location>
</feature>